<sequence length="228" mass="25712">MHPDKIIEVSIGIDGFTPFESSSCTVWPILKIHGKGKNTKFSLLQSSQGKSKPKNVNECLQKFVDELNCLLKNGIVMNGVKFLIKIKFFICHTPARAFLKSWVGHTSLNRCERCMVVGKSINGVVTFIDTDVAKRTNHSFRTFAHPECHNGVSILMVLEDLDFILRFILDPMHSIYSGPGKRILDSLLEASNKKESRKAVKLSSVPKAELQRRTELINDDIPDEFPKK</sequence>
<dbReference type="Proteomes" id="UP001239111">
    <property type="component" value="Chromosome 2"/>
</dbReference>
<dbReference type="EMBL" id="CM056742">
    <property type="protein sequence ID" value="KAJ8677445.1"/>
    <property type="molecule type" value="Genomic_DNA"/>
</dbReference>
<keyword evidence="2" id="KW-1185">Reference proteome</keyword>
<organism evidence="1 2">
    <name type="scientific">Eretmocerus hayati</name>
    <dbReference type="NCBI Taxonomy" id="131215"/>
    <lineage>
        <taxon>Eukaryota</taxon>
        <taxon>Metazoa</taxon>
        <taxon>Ecdysozoa</taxon>
        <taxon>Arthropoda</taxon>
        <taxon>Hexapoda</taxon>
        <taxon>Insecta</taxon>
        <taxon>Pterygota</taxon>
        <taxon>Neoptera</taxon>
        <taxon>Endopterygota</taxon>
        <taxon>Hymenoptera</taxon>
        <taxon>Apocrita</taxon>
        <taxon>Proctotrupomorpha</taxon>
        <taxon>Chalcidoidea</taxon>
        <taxon>Aphelinidae</taxon>
        <taxon>Aphelininae</taxon>
        <taxon>Eretmocerus</taxon>
    </lineage>
</organism>
<evidence type="ECO:0000313" key="2">
    <source>
        <dbReference type="Proteomes" id="UP001239111"/>
    </source>
</evidence>
<name>A0ACC2P6P0_9HYME</name>
<protein>
    <submittedName>
        <fullName evidence="1">Uncharacterized protein</fullName>
    </submittedName>
</protein>
<accession>A0ACC2P6P0</accession>
<gene>
    <name evidence="1" type="ORF">QAD02_013232</name>
</gene>
<proteinExistence type="predicted"/>
<reference evidence="1" key="1">
    <citation type="submission" date="2023-04" db="EMBL/GenBank/DDBJ databases">
        <title>A chromosome-level genome assembly of the parasitoid wasp Eretmocerus hayati.</title>
        <authorList>
            <person name="Zhong Y."/>
            <person name="Liu S."/>
            <person name="Liu Y."/>
        </authorList>
    </citation>
    <scope>NUCLEOTIDE SEQUENCE</scope>
    <source>
        <strain evidence="1">ZJU_SS_LIU_2023</strain>
    </source>
</reference>
<evidence type="ECO:0000313" key="1">
    <source>
        <dbReference type="EMBL" id="KAJ8677445.1"/>
    </source>
</evidence>
<comment type="caution">
    <text evidence="1">The sequence shown here is derived from an EMBL/GenBank/DDBJ whole genome shotgun (WGS) entry which is preliminary data.</text>
</comment>